<dbReference type="InterPro" id="IPR023753">
    <property type="entry name" value="FAD/NAD-binding_dom"/>
</dbReference>
<evidence type="ECO:0000313" key="10">
    <source>
        <dbReference type="EMBL" id="TET47243.1"/>
    </source>
</evidence>
<evidence type="ECO:0000256" key="1">
    <source>
        <dbReference type="ARBA" id="ARBA00001974"/>
    </source>
</evidence>
<comment type="cofactor">
    <cofactor evidence="1">
        <name>FAD</name>
        <dbReference type="ChEBI" id="CHEBI:57692"/>
    </cofactor>
</comment>
<dbReference type="PANTHER" id="PTHR43498:SF1">
    <property type="entry name" value="COB--COM HETERODISULFIDE REDUCTASE IRON-SULFUR SUBUNIT A"/>
    <property type="match status" value="1"/>
</dbReference>
<evidence type="ECO:0000256" key="8">
    <source>
        <dbReference type="ARBA" id="ARBA00023014"/>
    </source>
</evidence>
<comment type="caution">
    <text evidence="10">The sequence shown here is derived from an EMBL/GenBank/DDBJ whole genome shotgun (WGS) entry which is preliminary data.</text>
</comment>
<feature type="domain" description="4Fe-4S ferredoxin-type" evidence="9">
    <location>
        <begin position="82"/>
        <end position="116"/>
    </location>
</feature>
<dbReference type="GO" id="GO:0051539">
    <property type="term" value="F:4 iron, 4 sulfur cluster binding"/>
    <property type="evidence" value="ECO:0007669"/>
    <property type="project" value="UniProtKB-KW"/>
</dbReference>
<dbReference type="InterPro" id="IPR036188">
    <property type="entry name" value="FAD/NAD-bd_sf"/>
</dbReference>
<evidence type="ECO:0000313" key="11">
    <source>
        <dbReference type="Proteomes" id="UP000315525"/>
    </source>
</evidence>
<protein>
    <submittedName>
        <fullName evidence="10">CoB--CoM heterodisulfide reductase iron-sulfur subunit A family protein</fullName>
    </submittedName>
</protein>
<organism evidence="10 11">
    <name type="scientific">candidate division TA06 bacterium</name>
    <dbReference type="NCBI Taxonomy" id="2250710"/>
    <lineage>
        <taxon>Bacteria</taxon>
        <taxon>Bacteria division TA06</taxon>
    </lineage>
</organism>
<keyword evidence="7" id="KW-0408">Iron</keyword>
<dbReference type="AlphaFoldDB" id="A0A523UXM2"/>
<keyword evidence="8" id="KW-0411">Iron-sulfur</keyword>
<keyword evidence="3" id="KW-0004">4Fe-4S</keyword>
<feature type="domain" description="4Fe-4S ferredoxin-type" evidence="9">
    <location>
        <begin position="35"/>
        <end position="64"/>
    </location>
</feature>
<evidence type="ECO:0000256" key="6">
    <source>
        <dbReference type="ARBA" id="ARBA00023002"/>
    </source>
</evidence>
<name>A0A523UXM2_UNCT6</name>
<gene>
    <name evidence="10" type="ORF">E3J62_02055</name>
</gene>
<accession>A0A523UXM2</accession>
<dbReference type="InterPro" id="IPR039650">
    <property type="entry name" value="HdrA-like"/>
</dbReference>
<evidence type="ECO:0000256" key="4">
    <source>
        <dbReference type="ARBA" id="ARBA00022723"/>
    </source>
</evidence>
<dbReference type="InterPro" id="IPR017896">
    <property type="entry name" value="4Fe4S_Fe-S-bd"/>
</dbReference>
<dbReference type="SUPFAM" id="SSF51905">
    <property type="entry name" value="FAD/NAD(P)-binding domain"/>
    <property type="match status" value="1"/>
</dbReference>
<reference evidence="10 11" key="1">
    <citation type="submission" date="2019-03" db="EMBL/GenBank/DDBJ databases">
        <title>Metabolic potential of uncultured bacteria and archaea associated with petroleum seepage in deep-sea sediments.</title>
        <authorList>
            <person name="Dong X."/>
            <person name="Hubert C."/>
        </authorList>
    </citation>
    <scope>NUCLEOTIDE SEQUENCE [LARGE SCALE GENOMIC DNA]</scope>
    <source>
        <strain evidence="10">E44_bin18</strain>
    </source>
</reference>
<keyword evidence="4" id="KW-0479">Metal-binding</keyword>
<dbReference type="Proteomes" id="UP000315525">
    <property type="component" value="Unassembled WGS sequence"/>
</dbReference>
<proteinExistence type="inferred from homology"/>
<dbReference type="Pfam" id="PF00037">
    <property type="entry name" value="Fer4"/>
    <property type="match status" value="1"/>
</dbReference>
<keyword evidence="5" id="KW-0285">Flavoprotein</keyword>
<evidence type="ECO:0000259" key="9">
    <source>
        <dbReference type="PROSITE" id="PS51379"/>
    </source>
</evidence>
<dbReference type="Gene3D" id="3.50.50.60">
    <property type="entry name" value="FAD/NAD(P)-binding domain"/>
    <property type="match status" value="2"/>
</dbReference>
<keyword evidence="6" id="KW-0560">Oxidoreductase</keyword>
<dbReference type="EMBL" id="SOJN01000027">
    <property type="protein sequence ID" value="TET47243.1"/>
    <property type="molecule type" value="Genomic_DNA"/>
</dbReference>
<evidence type="ECO:0000256" key="2">
    <source>
        <dbReference type="ARBA" id="ARBA00006561"/>
    </source>
</evidence>
<dbReference type="PANTHER" id="PTHR43498">
    <property type="entry name" value="FERREDOXIN:COB-COM HETERODISULFIDE REDUCTASE SUBUNIT A"/>
    <property type="match status" value="1"/>
</dbReference>
<sequence length="391" mass="43256">MMEAGRHPNIELLTMSEVLDLVGEVGNFKATILRYPRYVDESRCTSCGDCVVKCPYEADDSFDIGLRKRKAIYVYFPQGVPSTPAIDPESCQYFKTGKCRICEKVCERGAVNFEDREKRVKLNVGAAIVATGFEPYDVSNLEEFGFGKIKNVITALQYERMISASGPTGGELKRPSDSKVPERVAFLQCIGSRDERNNPYCSGVCCMHATKEAILTAEHHPGTELYIFYTDMRSPGKGFQEYVNRAKIEHGVKYIRSKPGRLIDNTENGHVTVVFDDMESQKVARLEVDMVVLCHALIPSESNSALIQALGIELDDHGFVRTPDSPALPFETSVPGILACGFCSEPQDIPDSVVQASAAAAYAAELLTKYEVQSARYEVQNSETKSRLPST</sequence>
<dbReference type="GO" id="GO:0016491">
    <property type="term" value="F:oxidoreductase activity"/>
    <property type="evidence" value="ECO:0007669"/>
    <property type="project" value="UniProtKB-KW"/>
</dbReference>
<dbReference type="PROSITE" id="PS00198">
    <property type="entry name" value="4FE4S_FER_1"/>
    <property type="match status" value="1"/>
</dbReference>
<dbReference type="Pfam" id="PF07992">
    <property type="entry name" value="Pyr_redox_2"/>
    <property type="match status" value="1"/>
</dbReference>
<dbReference type="Gene3D" id="3.30.70.20">
    <property type="match status" value="1"/>
</dbReference>
<evidence type="ECO:0000256" key="3">
    <source>
        <dbReference type="ARBA" id="ARBA00022485"/>
    </source>
</evidence>
<comment type="similarity">
    <text evidence="2">Belongs to the HdrA family.</text>
</comment>
<dbReference type="PROSITE" id="PS51379">
    <property type="entry name" value="4FE4S_FER_2"/>
    <property type="match status" value="2"/>
</dbReference>
<dbReference type="InterPro" id="IPR017900">
    <property type="entry name" value="4Fe4S_Fe_S_CS"/>
</dbReference>
<keyword evidence="5" id="KW-0274">FAD</keyword>
<evidence type="ECO:0000256" key="7">
    <source>
        <dbReference type="ARBA" id="ARBA00023004"/>
    </source>
</evidence>
<dbReference type="GO" id="GO:0046872">
    <property type="term" value="F:metal ion binding"/>
    <property type="evidence" value="ECO:0007669"/>
    <property type="project" value="UniProtKB-KW"/>
</dbReference>
<evidence type="ECO:0000256" key="5">
    <source>
        <dbReference type="ARBA" id="ARBA00022827"/>
    </source>
</evidence>